<evidence type="ECO:0000256" key="5">
    <source>
        <dbReference type="ARBA" id="ARBA00022984"/>
    </source>
</evidence>
<dbReference type="PROSITE" id="PS52029">
    <property type="entry name" value="LD_TPASE"/>
    <property type="match status" value="1"/>
</dbReference>
<dbReference type="GO" id="GO:0016740">
    <property type="term" value="F:transferase activity"/>
    <property type="evidence" value="ECO:0007669"/>
    <property type="project" value="UniProtKB-KW"/>
</dbReference>
<dbReference type="InterPro" id="IPR050979">
    <property type="entry name" value="LD-transpeptidase"/>
</dbReference>
<dbReference type="InterPro" id="IPR005490">
    <property type="entry name" value="LD_TPept_cat_dom"/>
</dbReference>
<dbReference type="GeneID" id="78527165"/>
<evidence type="ECO:0000256" key="1">
    <source>
        <dbReference type="ARBA" id="ARBA00004752"/>
    </source>
</evidence>
<feature type="active site" description="Proton donor/acceptor" evidence="7">
    <location>
        <position position="134"/>
    </location>
</feature>
<keyword evidence="11" id="KW-1185">Reference proteome</keyword>
<evidence type="ECO:0000313" key="11">
    <source>
        <dbReference type="Proteomes" id="UP000032025"/>
    </source>
</evidence>
<protein>
    <submittedName>
        <fullName evidence="10">DNA, contig: SP618</fullName>
    </submittedName>
</protein>
<keyword evidence="8" id="KW-0732">Signal</keyword>
<dbReference type="Proteomes" id="UP000032025">
    <property type="component" value="Unassembled WGS sequence"/>
</dbReference>
<gene>
    <name evidence="10" type="ORF">SP6_18_00710</name>
</gene>
<proteinExistence type="inferred from homology"/>
<comment type="caution">
    <text evidence="10">The sequence shown here is derived from an EMBL/GenBank/DDBJ whole genome shotgun (WGS) entry which is preliminary data.</text>
</comment>
<dbReference type="EMBL" id="BBJS01000018">
    <property type="protein sequence ID" value="GAN13505.1"/>
    <property type="molecule type" value="Genomic_DNA"/>
</dbReference>
<dbReference type="PANTHER" id="PTHR30582:SF2">
    <property type="entry name" value="L,D-TRANSPEPTIDASE YCIB-RELATED"/>
    <property type="match status" value="1"/>
</dbReference>
<dbReference type="RefSeq" id="WP_007403656.1">
    <property type="nucleotide sequence ID" value="NZ_BBJS01000018.1"/>
</dbReference>
<dbReference type="GO" id="GO:0071555">
    <property type="term" value="P:cell wall organization"/>
    <property type="evidence" value="ECO:0007669"/>
    <property type="project" value="UniProtKB-UniRule"/>
</dbReference>
<dbReference type="Pfam" id="PF03734">
    <property type="entry name" value="YkuD"/>
    <property type="match status" value="1"/>
</dbReference>
<evidence type="ECO:0000256" key="4">
    <source>
        <dbReference type="ARBA" id="ARBA00022960"/>
    </source>
</evidence>
<dbReference type="GO" id="GO:0018104">
    <property type="term" value="P:peptidoglycan-protein cross-linking"/>
    <property type="evidence" value="ECO:0007669"/>
    <property type="project" value="TreeGrafter"/>
</dbReference>
<dbReference type="GO" id="GO:0071972">
    <property type="term" value="F:peptidoglycan L,D-transpeptidase activity"/>
    <property type="evidence" value="ECO:0007669"/>
    <property type="project" value="TreeGrafter"/>
</dbReference>
<feature type="chain" id="PRO_5002199261" evidence="8">
    <location>
        <begin position="24"/>
        <end position="201"/>
    </location>
</feature>
<comment type="pathway">
    <text evidence="1 7">Cell wall biogenesis; peptidoglycan biosynthesis.</text>
</comment>
<reference evidence="10 11" key="1">
    <citation type="submission" date="2014-08" db="EMBL/GenBank/DDBJ databases">
        <title>Whole genome shotgun sequence of Sphingomonas paucimobilis NBRC 13935.</title>
        <authorList>
            <person name="Hosoyama A."/>
            <person name="Hashimoto M."/>
            <person name="Hosoyama Y."/>
            <person name="Noguchi M."/>
            <person name="Uohara A."/>
            <person name="Ohji S."/>
            <person name="Katano-Makiyama Y."/>
            <person name="Ichikawa N."/>
            <person name="Kimura A."/>
            <person name="Yamazoe A."/>
            <person name="Fujita N."/>
        </authorList>
    </citation>
    <scope>NUCLEOTIDE SEQUENCE [LARGE SCALE GENOMIC DNA]</scope>
    <source>
        <strain evidence="10 11">NBRC 13935</strain>
    </source>
</reference>
<keyword evidence="4 7" id="KW-0133">Cell shape</keyword>
<organism evidence="10 11">
    <name type="scientific">Sphingomonas paucimobilis NBRC 13935</name>
    <dbReference type="NCBI Taxonomy" id="1219050"/>
    <lineage>
        <taxon>Bacteria</taxon>
        <taxon>Pseudomonadati</taxon>
        <taxon>Pseudomonadota</taxon>
        <taxon>Alphaproteobacteria</taxon>
        <taxon>Sphingomonadales</taxon>
        <taxon>Sphingomonadaceae</taxon>
        <taxon>Sphingomonas</taxon>
    </lineage>
</organism>
<dbReference type="GO" id="GO:0008360">
    <property type="term" value="P:regulation of cell shape"/>
    <property type="evidence" value="ECO:0007669"/>
    <property type="project" value="UniProtKB-UniRule"/>
</dbReference>
<keyword evidence="5 7" id="KW-0573">Peptidoglycan synthesis</keyword>
<evidence type="ECO:0000256" key="2">
    <source>
        <dbReference type="ARBA" id="ARBA00005992"/>
    </source>
</evidence>
<dbReference type="UniPathway" id="UPA00219"/>
<keyword evidence="6 7" id="KW-0961">Cell wall biogenesis/degradation</keyword>
<evidence type="ECO:0000256" key="7">
    <source>
        <dbReference type="PROSITE-ProRule" id="PRU01373"/>
    </source>
</evidence>
<dbReference type="NCBIfam" id="NF004785">
    <property type="entry name" value="PRK06132.1-2"/>
    <property type="match status" value="1"/>
</dbReference>
<accession>A0A0C9M1T3</accession>
<dbReference type="Gene3D" id="2.40.440.10">
    <property type="entry name" value="L,D-transpeptidase catalytic domain-like"/>
    <property type="match status" value="1"/>
</dbReference>
<evidence type="ECO:0000259" key="9">
    <source>
        <dbReference type="PROSITE" id="PS52029"/>
    </source>
</evidence>
<dbReference type="GO" id="GO:0005576">
    <property type="term" value="C:extracellular region"/>
    <property type="evidence" value="ECO:0007669"/>
    <property type="project" value="TreeGrafter"/>
</dbReference>
<keyword evidence="3" id="KW-0808">Transferase</keyword>
<evidence type="ECO:0000313" key="10">
    <source>
        <dbReference type="EMBL" id="GAN13505.1"/>
    </source>
</evidence>
<evidence type="ECO:0000256" key="3">
    <source>
        <dbReference type="ARBA" id="ARBA00022679"/>
    </source>
</evidence>
<dbReference type="AlphaFoldDB" id="A0A0C9M1T3"/>
<sequence length="201" mass="21209">MKALAFAALLGATTLGIAAPAMAADDGAATTTIAQAAAALAPNRFVWADPQMMAVDPVQMPVTVVVSIPMQRAYVYRGDTMVAAASVSTGKDGKDTPVGIFPILQKREMHHSNLYDSAPMPFMQRLTWDGVALHAGKNPGFPDSHGCIRLPAAFAKKLFSITSVGTNVVVTDQMVGDHFDPALLQTDAMQANQAQLASLDR</sequence>
<dbReference type="InterPro" id="IPR038063">
    <property type="entry name" value="Transpep_catalytic_dom"/>
</dbReference>
<dbReference type="SUPFAM" id="SSF141523">
    <property type="entry name" value="L,D-transpeptidase catalytic domain-like"/>
    <property type="match status" value="1"/>
</dbReference>
<feature type="active site" description="Nucleophile" evidence="7">
    <location>
        <position position="147"/>
    </location>
</feature>
<evidence type="ECO:0000256" key="6">
    <source>
        <dbReference type="ARBA" id="ARBA00023316"/>
    </source>
</evidence>
<dbReference type="CDD" id="cd16913">
    <property type="entry name" value="YkuD_like"/>
    <property type="match status" value="1"/>
</dbReference>
<evidence type="ECO:0000256" key="8">
    <source>
        <dbReference type="SAM" id="SignalP"/>
    </source>
</evidence>
<name>A0A0C9M1T3_SPHPI</name>
<feature type="domain" description="L,D-TPase catalytic" evidence="9">
    <location>
        <begin position="62"/>
        <end position="171"/>
    </location>
</feature>
<feature type="signal peptide" evidence="8">
    <location>
        <begin position="1"/>
        <end position="23"/>
    </location>
</feature>
<comment type="similarity">
    <text evidence="2">Belongs to the YkuD family.</text>
</comment>
<dbReference type="PANTHER" id="PTHR30582">
    <property type="entry name" value="L,D-TRANSPEPTIDASE"/>
    <property type="match status" value="1"/>
</dbReference>